<evidence type="ECO:0000256" key="1">
    <source>
        <dbReference type="SAM" id="Phobius"/>
    </source>
</evidence>
<evidence type="ECO:0000313" key="2">
    <source>
        <dbReference type="EMBL" id="MBV0933193.1"/>
    </source>
</evidence>
<keyword evidence="1" id="KW-0812">Transmembrane</keyword>
<sequence length="207" mass="22683">MLIIEQVADTRLGQLQAGDKLLRYNDFELPDEQALNHAIWRSQVDKEATATLYLARHDQQLEVKIPTGRLELNFKQPLQDDFAVNAEAEPASTPNESTAIDAAAPLKAERSSSSHVPPAEEHYKTARTVCAFISFFGWIPVVLGLIVIVISFSNSAGLMGILLASSPIVVGLLMVMFAQVAIAILDIADNSRETRKMTALLLQGKEQ</sequence>
<dbReference type="Proteomes" id="UP000755551">
    <property type="component" value="Unassembled WGS sequence"/>
</dbReference>
<reference evidence="2 3" key="1">
    <citation type="submission" date="2021-06" db="EMBL/GenBank/DDBJ databases">
        <title>Bacterium isolated from marine sediment.</title>
        <authorList>
            <person name="Zhu K.-L."/>
            <person name="Du Z.-J."/>
            <person name="Liang Q.-Y."/>
        </authorList>
    </citation>
    <scope>NUCLEOTIDE SEQUENCE [LARGE SCALE GENOMIC DNA]</scope>
    <source>
        <strain evidence="2 3">A346</strain>
    </source>
</reference>
<accession>A0ABS6MA75</accession>
<evidence type="ECO:0008006" key="4">
    <source>
        <dbReference type="Google" id="ProtNLM"/>
    </source>
</evidence>
<organism evidence="2 3">
    <name type="scientific">Marinobacterium weihaiense</name>
    <dbReference type="NCBI Taxonomy" id="2851016"/>
    <lineage>
        <taxon>Bacteria</taxon>
        <taxon>Pseudomonadati</taxon>
        <taxon>Pseudomonadota</taxon>
        <taxon>Gammaproteobacteria</taxon>
        <taxon>Oceanospirillales</taxon>
        <taxon>Oceanospirillaceae</taxon>
        <taxon>Marinobacterium</taxon>
    </lineage>
</organism>
<feature type="transmembrane region" description="Helical" evidence="1">
    <location>
        <begin position="158"/>
        <end position="188"/>
    </location>
</feature>
<gene>
    <name evidence="2" type="ORF">KTN04_07575</name>
</gene>
<keyword evidence="3" id="KW-1185">Reference proteome</keyword>
<feature type="transmembrane region" description="Helical" evidence="1">
    <location>
        <begin position="129"/>
        <end position="152"/>
    </location>
</feature>
<name>A0ABS6MA75_9GAMM</name>
<proteinExistence type="predicted"/>
<keyword evidence="1" id="KW-1133">Transmembrane helix</keyword>
<comment type="caution">
    <text evidence="2">The sequence shown here is derived from an EMBL/GenBank/DDBJ whole genome shotgun (WGS) entry which is preliminary data.</text>
</comment>
<evidence type="ECO:0000313" key="3">
    <source>
        <dbReference type="Proteomes" id="UP000755551"/>
    </source>
</evidence>
<protein>
    <recommendedName>
        <fullName evidence="4">PDZ domain-containing protein</fullName>
    </recommendedName>
</protein>
<keyword evidence="1" id="KW-0472">Membrane</keyword>
<dbReference type="RefSeq" id="WP_217334609.1">
    <property type="nucleotide sequence ID" value="NZ_JAHQZT010000007.1"/>
</dbReference>
<dbReference type="EMBL" id="JAHQZT010000007">
    <property type="protein sequence ID" value="MBV0933193.1"/>
    <property type="molecule type" value="Genomic_DNA"/>
</dbReference>